<dbReference type="AlphaFoldDB" id="U2KB80"/>
<dbReference type="Proteomes" id="UP000016662">
    <property type="component" value="Unassembled WGS sequence"/>
</dbReference>
<feature type="domain" description="Carrier" evidence="1">
    <location>
        <begin position="1"/>
        <end position="79"/>
    </location>
</feature>
<proteinExistence type="predicted"/>
<dbReference type="SUPFAM" id="SSF47336">
    <property type="entry name" value="ACP-like"/>
    <property type="match status" value="1"/>
</dbReference>
<accession>U2KB80</accession>
<reference evidence="2 3" key="1">
    <citation type="submission" date="2013-07" db="EMBL/GenBank/DDBJ databases">
        <authorList>
            <person name="Weinstock G."/>
            <person name="Sodergren E."/>
            <person name="Wylie T."/>
            <person name="Fulton L."/>
            <person name="Fulton R."/>
            <person name="Fronick C."/>
            <person name="O'Laughlin M."/>
            <person name="Godfrey J."/>
            <person name="Miner T."/>
            <person name="Herter B."/>
            <person name="Appelbaum E."/>
            <person name="Cordes M."/>
            <person name="Lek S."/>
            <person name="Wollam A."/>
            <person name="Pepin K.H."/>
            <person name="Palsikar V.B."/>
            <person name="Mitreva M."/>
            <person name="Wilson R.K."/>
        </authorList>
    </citation>
    <scope>NUCLEOTIDE SEQUENCE [LARGE SCALE GENOMIC DNA]</scope>
    <source>
        <strain evidence="2 3">ATCC 27760</strain>
    </source>
</reference>
<dbReference type="GeneID" id="93693823"/>
<dbReference type="EMBL" id="AWVF01000196">
    <property type="protein sequence ID" value="ERJ95776.1"/>
    <property type="molecule type" value="Genomic_DNA"/>
</dbReference>
<dbReference type="OrthoDB" id="9811033at2"/>
<keyword evidence="3" id="KW-1185">Reference proteome</keyword>
<dbReference type="STRING" id="411473.RUMCAL_01586"/>
<gene>
    <name evidence="2" type="ORF">RUMCAL_01586</name>
</gene>
<dbReference type="Pfam" id="PF00550">
    <property type="entry name" value="PP-binding"/>
    <property type="match status" value="1"/>
</dbReference>
<dbReference type="HOGENOM" id="CLU_108696_20_2_9"/>
<dbReference type="eggNOG" id="COG0236">
    <property type="taxonomic scope" value="Bacteria"/>
</dbReference>
<dbReference type="PROSITE" id="PS50075">
    <property type="entry name" value="CARRIER"/>
    <property type="match status" value="1"/>
</dbReference>
<evidence type="ECO:0000313" key="3">
    <source>
        <dbReference type="Proteomes" id="UP000016662"/>
    </source>
</evidence>
<evidence type="ECO:0000259" key="1">
    <source>
        <dbReference type="PROSITE" id="PS50075"/>
    </source>
</evidence>
<dbReference type="InterPro" id="IPR036736">
    <property type="entry name" value="ACP-like_sf"/>
</dbReference>
<dbReference type="RefSeq" id="WP_021683057.1">
    <property type="nucleotide sequence ID" value="NZ_KI260457.1"/>
</dbReference>
<organism evidence="2 3">
    <name type="scientific">Ruminococcus callidus ATCC 27760</name>
    <dbReference type="NCBI Taxonomy" id="411473"/>
    <lineage>
        <taxon>Bacteria</taxon>
        <taxon>Bacillati</taxon>
        <taxon>Bacillota</taxon>
        <taxon>Clostridia</taxon>
        <taxon>Eubacteriales</taxon>
        <taxon>Oscillospiraceae</taxon>
        <taxon>Ruminococcus</taxon>
    </lineage>
</organism>
<name>U2KB80_9FIRM</name>
<sequence length="92" mass="10572">MTHEAIMEKLNEIFQDIFDDDTLVITENTTANDIEDWDSLEHINLVSAVEKAFGMKFRMQEVSGMKNVGEMADIIAARAEEPKPKKRGLFRR</sequence>
<protein>
    <submittedName>
        <fullName evidence="2">Putative acyl carrier protein</fullName>
    </submittedName>
</protein>
<dbReference type="InterPro" id="IPR009081">
    <property type="entry name" value="PP-bd_ACP"/>
</dbReference>
<dbReference type="Gene3D" id="1.10.1200.10">
    <property type="entry name" value="ACP-like"/>
    <property type="match status" value="1"/>
</dbReference>
<comment type="caution">
    <text evidence="2">The sequence shown here is derived from an EMBL/GenBank/DDBJ whole genome shotgun (WGS) entry which is preliminary data.</text>
</comment>
<dbReference type="PATRIC" id="fig|411473.3.peg.1290"/>
<evidence type="ECO:0000313" key="2">
    <source>
        <dbReference type="EMBL" id="ERJ95776.1"/>
    </source>
</evidence>